<evidence type="ECO:0000256" key="2">
    <source>
        <dbReference type="ARBA" id="ARBA00022525"/>
    </source>
</evidence>
<feature type="region of interest" description="Disordered" evidence="11">
    <location>
        <begin position="192"/>
        <end position="225"/>
    </location>
</feature>
<keyword evidence="12" id="KW-0472">Membrane</keyword>
<dbReference type="SMART" id="SM00032">
    <property type="entry name" value="CCP"/>
    <property type="match status" value="11"/>
</dbReference>
<feature type="compositionally biased region" description="Polar residues" evidence="11">
    <location>
        <begin position="33"/>
        <end position="43"/>
    </location>
</feature>
<feature type="disulfide bond" evidence="10">
    <location>
        <begin position="994"/>
        <end position="1021"/>
    </location>
</feature>
<evidence type="ECO:0000313" key="16">
    <source>
        <dbReference type="RefSeq" id="XP_033241441.1"/>
    </source>
</evidence>
<dbReference type="InParanoid" id="A0A6I8WDE0"/>
<dbReference type="CDD" id="cd00037">
    <property type="entry name" value="CLECT"/>
    <property type="match status" value="1"/>
</dbReference>
<dbReference type="Gene3D" id="2.10.70.10">
    <property type="entry name" value="Complement Module, domain 1"/>
    <property type="match status" value="11"/>
</dbReference>
<feature type="domain" description="Sushi" evidence="14">
    <location>
        <begin position="1024"/>
        <end position="1083"/>
    </location>
</feature>
<feature type="domain" description="Sushi" evidence="14">
    <location>
        <begin position="766"/>
        <end position="825"/>
    </location>
</feature>
<keyword evidence="3 10" id="KW-0768">Sushi</keyword>
<keyword evidence="8 10" id="KW-1015">Disulfide bond</keyword>
<feature type="disulfide bond" evidence="10">
    <location>
        <begin position="152"/>
        <end position="179"/>
    </location>
</feature>
<feature type="domain" description="Sushi" evidence="14">
    <location>
        <begin position="648"/>
        <end position="707"/>
    </location>
</feature>
<feature type="domain" description="C-type lectin" evidence="13">
    <location>
        <begin position="344"/>
        <end position="460"/>
    </location>
</feature>
<feature type="disulfide bond" evidence="10">
    <location>
        <begin position="796"/>
        <end position="823"/>
    </location>
</feature>
<dbReference type="FunFam" id="2.10.70.10:FF:000104">
    <property type="entry name" value="Complement component 4 binding protein beta"/>
    <property type="match status" value="1"/>
</dbReference>
<feature type="region of interest" description="Disordered" evidence="11">
    <location>
        <begin position="1"/>
        <end position="43"/>
    </location>
</feature>
<dbReference type="PROSITE" id="PS50041">
    <property type="entry name" value="C_TYPE_LECTIN_2"/>
    <property type="match status" value="1"/>
</dbReference>
<dbReference type="PROSITE" id="PS00615">
    <property type="entry name" value="C_TYPE_LECTIN_1"/>
    <property type="match status" value="1"/>
</dbReference>
<dbReference type="PANTHER" id="PTHR19325">
    <property type="entry name" value="COMPLEMENT COMPONENT-RELATED SUSHI DOMAIN-CONTAINING"/>
    <property type="match status" value="1"/>
</dbReference>
<feature type="domain" description="Sushi" evidence="14">
    <location>
        <begin position="708"/>
        <end position="765"/>
    </location>
</feature>
<keyword evidence="9" id="KW-0325">Glycoprotein</keyword>
<evidence type="ECO:0000256" key="11">
    <source>
        <dbReference type="SAM" id="MobiDB-lite"/>
    </source>
</evidence>
<protein>
    <submittedName>
        <fullName evidence="16">Sushi, von Willebrand factor type A, EGF and pentraxin domain-containing protein 1</fullName>
    </submittedName>
</protein>
<dbReference type="GO" id="GO:0046872">
    <property type="term" value="F:metal ion binding"/>
    <property type="evidence" value="ECO:0007669"/>
    <property type="project" value="UniProtKB-KW"/>
</dbReference>
<evidence type="ECO:0000256" key="8">
    <source>
        <dbReference type="ARBA" id="ARBA00023157"/>
    </source>
</evidence>
<keyword evidence="7" id="KW-0106">Calcium</keyword>
<dbReference type="InterPro" id="IPR050350">
    <property type="entry name" value="Compl-Cell_Adhes-Reg"/>
</dbReference>
<feature type="disulfide bond" evidence="10">
    <location>
        <begin position="618"/>
        <end position="645"/>
    </location>
</feature>
<evidence type="ECO:0000256" key="4">
    <source>
        <dbReference type="ARBA" id="ARBA00022723"/>
    </source>
</evidence>
<keyword evidence="12" id="KW-1133">Transmembrane helix</keyword>
<comment type="caution">
    <text evidence="10">Lacks conserved residue(s) required for the propagation of feature annotation.</text>
</comment>
<sequence>MHKLIDADDATAASKLINDQRHPTANPKHTTRTTRNSGQKTPVKTASAAVTFKNRQQQSMFCCNTVLLPPPPQLFRSSSSPSSLGSRREVDSFKRAMTFSYPMSPIMLLLLLLMMLCTAGNCQICGPPAVPLNAKVRTVAGETGISEAHYECDAGYELFGSPSIKCDARSGWDRDLPFCGVNVAYRKPVNQSSYTRSGPASYANDGKPGNKNPDGQECSETQKEPSPWWRVDLLTPQAVHVVRITTRGCCGHQPLQDLEIRVGNSSADLQRNPLCAWYPGTLDEGVVKTFTCARPLVGQYVAIQLVGVEGSLSLCEVETFTNDEFSMDRCLSPKLGVDTVVTTFSKTCYDFHITKGESFDKAQAICQQTGGDLVHDFRGATSAYILSELERRKTELKPQLVWIGAQKEPGITSRTWKWVNGEVVLKPTWGKDQPNNYNGEQNCVVLDGGRNWLWNDVGCNLDYLHFICQHTPLSCGSPDAQQNTTVMGKKFTLGEKIQYDCPKGHSLLGQAERDCRLDGTWSGSAPTCKYVDCGSLPELKFGSIHLSEERTSFGVVATYSCHENYTLIGNENRTCEVDGWSGKQPECLVDWCPDPQRITGGNVRFSDKRAGSTATYTCEPGYVLVGEAIISCGLGGEWSSKTPSCRFVDCGAPARPDRGISILLNGTTTVDSVVKYECDEDHWLDGPTELYCTRDGKWSGEAPVCELVTCETPQVPAGSFVIGYDYNVHSKIQYNCDPGHIMHGNPVLECLDSGEWSSDAPDCEYIDCGQILPIPYGSHKYVTNTTYVGSEVVFSCSQSHKLSGVVKRQCLESAVWSDVSPKCEEIRCTEPRLATHSLLSVTGNDRMYGRTLIRTADSTQNTAQTYKIGALAKYRCERGYKMVGEALATCTDSGQWSGIIPDCVYVECGAPENITNGKVTLATNATYYGAAVLYECNVNFKLNGVSRRLCTEHGNWSHEAPECVEVVCDMPNINENLIVEAGTRAVGSVATFKCLKGRTMIGNDTRICQKNGKWAGKSPTCRPVDCGRPLAIENGRVIVVNDSTLYGGSAEYHCIPNYNRIGQYLRKCTEDGAWSGKQPHCELAAVEGPETSELGTGVGIGATIIVALLVVFGLIFLYRNKARPVKNTENVQAAETKDERNAAVMSYSTLEANNRMHMDNNPSAATFNTFQGGVGRNNTGGGGVGGAAGAANGERLTNNRSENIYDQIPNEQFYDAPYEMRSNDEVYEPEPVASNVITINGISVR</sequence>
<feature type="disulfide bond" evidence="10">
    <location>
        <begin position="501"/>
        <end position="528"/>
    </location>
</feature>
<dbReference type="InterPro" id="IPR016187">
    <property type="entry name" value="CTDL_fold"/>
</dbReference>
<feature type="disulfide bond" evidence="10">
    <location>
        <begin position="876"/>
        <end position="903"/>
    </location>
</feature>
<reference evidence="16" key="1">
    <citation type="submission" date="2025-08" db="UniProtKB">
        <authorList>
            <consortium name="RefSeq"/>
        </authorList>
    </citation>
    <scope>IDENTIFICATION</scope>
    <source>
        <strain evidence="16">MV-25-SWS-2005</strain>
        <tissue evidence="16">Whole body</tissue>
    </source>
</reference>
<dbReference type="InterPro" id="IPR006585">
    <property type="entry name" value="FTP1"/>
</dbReference>
<organism evidence="15 16">
    <name type="scientific">Drosophila pseudoobscura pseudoobscura</name>
    <name type="common">Fruit fly</name>
    <dbReference type="NCBI Taxonomy" id="46245"/>
    <lineage>
        <taxon>Eukaryota</taxon>
        <taxon>Metazoa</taxon>
        <taxon>Ecdysozoa</taxon>
        <taxon>Arthropoda</taxon>
        <taxon>Hexapoda</taxon>
        <taxon>Insecta</taxon>
        <taxon>Pterygota</taxon>
        <taxon>Neoptera</taxon>
        <taxon>Endopterygota</taxon>
        <taxon>Diptera</taxon>
        <taxon>Brachycera</taxon>
        <taxon>Muscomorpha</taxon>
        <taxon>Ephydroidea</taxon>
        <taxon>Drosophilidae</taxon>
        <taxon>Drosophila</taxon>
        <taxon>Sophophora</taxon>
    </lineage>
</organism>
<dbReference type="InterPro" id="IPR018378">
    <property type="entry name" value="C-type_lectin_CS"/>
</dbReference>
<evidence type="ECO:0000256" key="5">
    <source>
        <dbReference type="ARBA" id="ARBA00022729"/>
    </source>
</evidence>
<feature type="disulfide bond" evidence="10">
    <location>
        <begin position="678"/>
        <end position="705"/>
    </location>
</feature>
<dbReference type="RefSeq" id="XP_033241441.1">
    <property type="nucleotide sequence ID" value="XM_033385550.1"/>
</dbReference>
<keyword evidence="5" id="KW-0732">Signal</keyword>
<feature type="disulfide bond" evidence="10">
    <location>
        <begin position="936"/>
        <end position="963"/>
    </location>
</feature>
<dbReference type="SUPFAM" id="SSF57535">
    <property type="entry name" value="Complement control module/SCR domain"/>
    <property type="match status" value="11"/>
</dbReference>
<evidence type="ECO:0000256" key="6">
    <source>
        <dbReference type="ARBA" id="ARBA00022737"/>
    </source>
</evidence>
<feature type="disulfide bond" evidence="10">
    <location>
        <begin position="1054"/>
        <end position="1081"/>
    </location>
</feature>
<evidence type="ECO:0000313" key="15">
    <source>
        <dbReference type="Proteomes" id="UP000001819"/>
    </source>
</evidence>
<dbReference type="FunFam" id="2.10.70.10:FF:000141">
    <property type="entry name" value="Sushi, von Willebrand factor type A, EGF and pentraxin domain-containing 1"/>
    <property type="match status" value="1"/>
</dbReference>
<dbReference type="SMART" id="SM00607">
    <property type="entry name" value="FTP"/>
    <property type="match status" value="1"/>
</dbReference>
<name>A0A6I8WDE0_DROPS</name>
<dbReference type="InterPro" id="IPR035976">
    <property type="entry name" value="Sushi/SCR/CCP_sf"/>
</dbReference>
<dbReference type="AlphaFoldDB" id="A0A6I8WDE0"/>
<feature type="disulfide bond" evidence="10">
    <location>
        <begin position="736"/>
        <end position="763"/>
    </location>
</feature>
<dbReference type="FunFam" id="2.10.70.10:FF:000076">
    <property type="entry name" value="Furrowed, isoform A"/>
    <property type="match status" value="3"/>
</dbReference>
<evidence type="ECO:0000256" key="9">
    <source>
        <dbReference type="ARBA" id="ARBA00023180"/>
    </source>
</evidence>
<keyword evidence="12" id="KW-0812">Transmembrane</keyword>
<dbReference type="FunFam" id="2.60.120.260:FF:000105">
    <property type="entry name" value="Sushi, von Willebrand factor type A, EGF and pentraxin domain-containing protein 1"/>
    <property type="match status" value="1"/>
</dbReference>
<evidence type="ECO:0000256" key="10">
    <source>
        <dbReference type="PROSITE-ProRule" id="PRU00302"/>
    </source>
</evidence>
<gene>
    <name evidence="16" type="primary">fw</name>
</gene>
<feature type="transmembrane region" description="Helical" evidence="12">
    <location>
        <begin position="1098"/>
        <end position="1118"/>
    </location>
</feature>
<feature type="domain" description="Sushi" evidence="14">
    <location>
        <begin position="531"/>
        <end position="589"/>
    </location>
</feature>
<evidence type="ECO:0000256" key="12">
    <source>
        <dbReference type="SAM" id="Phobius"/>
    </source>
</evidence>
<evidence type="ECO:0000256" key="3">
    <source>
        <dbReference type="ARBA" id="ARBA00022659"/>
    </source>
</evidence>
<feature type="domain" description="Sushi" evidence="14">
    <location>
        <begin position="906"/>
        <end position="965"/>
    </location>
</feature>
<feature type="transmembrane region" description="Helical" evidence="12">
    <location>
        <begin position="96"/>
        <end position="116"/>
    </location>
</feature>
<feature type="domain" description="Sushi" evidence="14">
    <location>
        <begin position="473"/>
        <end position="530"/>
    </location>
</feature>
<evidence type="ECO:0000256" key="1">
    <source>
        <dbReference type="ARBA" id="ARBA00004613"/>
    </source>
</evidence>
<dbReference type="SMART" id="SM00034">
    <property type="entry name" value="CLECT"/>
    <property type="match status" value="1"/>
</dbReference>
<feature type="domain" description="Sushi" evidence="14">
    <location>
        <begin position="826"/>
        <end position="905"/>
    </location>
</feature>
<evidence type="ECO:0000259" key="13">
    <source>
        <dbReference type="PROSITE" id="PS50041"/>
    </source>
</evidence>
<dbReference type="Gene3D" id="2.60.120.260">
    <property type="entry name" value="Galactose-binding domain-like"/>
    <property type="match status" value="1"/>
</dbReference>
<dbReference type="Pfam" id="PF22633">
    <property type="entry name" value="F5_F8_type_C_2"/>
    <property type="match status" value="1"/>
</dbReference>
<feature type="domain" description="Sushi" evidence="14">
    <location>
        <begin position="966"/>
        <end position="1023"/>
    </location>
</feature>
<dbReference type="Gene3D" id="3.10.100.10">
    <property type="entry name" value="Mannose-Binding Protein A, subunit A"/>
    <property type="match status" value="1"/>
</dbReference>
<evidence type="ECO:0000259" key="14">
    <source>
        <dbReference type="PROSITE" id="PS50923"/>
    </source>
</evidence>
<dbReference type="InterPro" id="IPR008979">
    <property type="entry name" value="Galactose-bd-like_sf"/>
</dbReference>
<feature type="domain" description="Sushi" evidence="14">
    <location>
        <begin position="123"/>
        <end position="181"/>
    </location>
</feature>
<dbReference type="Proteomes" id="UP000001819">
    <property type="component" value="Chromosome X"/>
</dbReference>
<dbReference type="InterPro" id="IPR001304">
    <property type="entry name" value="C-type_lectin-like"/>
</dbReference>
<accession>A0A6I8WDE0</accession>
<dbReference type="InterPro" id="IPR016186">
    <property type="entry name" value="C-type_lectin-like/link_sf"/>
</dbReference>
<evidence type="ECO:0000256" key="7">
    <source>
        <dbReference type="ARBA" id="ARBA00022837"/>
    </source>
</evidence>
<dbReference type="FunFam" id="3.10.100.10:FF:000095">
    <property type="entry name" value="Furrowed, isoform A"/>
    <property type="match status" value="1"/>
</dbReference>
<dbReference type="GO" id="GO:0005576">
    <property type="term" value="C:extracellular region"/>
    <property type="evidence" value="ECO:0007669"/>
    <property type="project" value="UniProtKB-SubCell"/>
</dbReference>
<proteinExistence type="predicted"/>
<comment type="subcellular location">
    <subcellularLocation>
        <location evidence="1">Secreted</location>
    </subcellularLocation>
</comment>
<dbReference type="SUPFAM" id="SSF56436">
    <property type="entry name" value="C-type lectin-like"/>
    <property type="match status" value="1"/>
</dbReference>
<dbReference type="KEGG" id="dpo:6901690"/>
<dbReference type="PANTHER" id="PTHR19325:SF497">
    <property type="entry name" value="SUSHI, VON WILLEBRAND FACTOR TYPE A, EGF AND PENTRAXIN DOMAIN-CONTAINING PROTEIN 1-LIKE PROTEIN"/>
    <property type="match status" value="1"/>
</dbReference>
<keyword evidence="4" id="KW-0479">Metal-binding</keyword>
<dbReference type="Pfam" id="PF00059">
    <property type="entry name" value="Lectin_C"/>
    <property type="match status" value="1"/>
</dbReference>
<dbReference type="SUPFAM" id="SSF49785">
    <property type="entry name" value="Galactose-binding domain-like"/>
    <property type="match status" value="1"/>
</dbReference>
<keyword evidence="2" id="KW-0964">Secreted</keyword>
<dbReference type="FunCoup" id="A0A6I8WDE0">
    <property type="interactions" value="2"/>
</dbReference>
<dbReference type="CDD" id="cd00033">
    <property type="entry name" value="CCP"/>
    <property type="match status" value="11"/>
</dbReference>
<dbReference type="PROSITE" id="PS50923">
    <property type="entry name" value="SUSHI"/>
    <property type="match status" value="11"/>
</dbReference>
<keyword evidence="15" id="KW-1185">Reference proteome</keyword>
<dbReference type="InterPro" id="IPR000436">
    <property type="entry name" value="Sushi_SCR_CCP_dom"/>
</dbReference>
<dbReference type="Pfam" id="PF00084">
    <property type="entry name" value="Sushi"/>
    <property type="match status" value="11"/>
</dbReference>
<feature type="domain" description="Sushi" evidence="14">
    <location>
        <begin position="590"/>
        <end position="647"/>
    </location>
</feature>
<keyword evidence="6" id="KW-0677">Repeat</keyword>